<evidence type="ECO:0000313" key="1">
    <source>
        <dbReference type="EMBL" id="ORZ33145.1"/>
    </source>
</evidence>
<accession>A0A1Y2HF23</accession>
<organism evidence="1 2">
    <name type="scientific">Catenaria anguillulae PL171</name>
    <dbReference type="NCBI Taxonomy" id="765915"/>
    <lineage>
        <taxon>Eukaryota</taxon>
        <taxon>Fungi</taxon>
        <taxon>Fungi incertae sedis</taxon>
        <taxon>Blastocladiomycota</taxon>
        <taxon>Blastocladiomycetes</taxon>
        <taxon>Blastocladiales</taxon>
        <taxon>Catenariaceae</taxon>
        <taxon>Catenaria</taxon>
    </lineage>
</organism>
<feature type="non-terminal residue" evidence="1">
    <location>
        <position position="54"/>
    </location>
</feature>
<name>A0A1Y2HF23_9FUNG</name>
<gene>
    <name evidence="1" type="ORF">BCR44DRAFT_1438840</name>
</gene>
<protein>
    <submittedName>
        <fullName evidence="1">Uncharacterized protein</fullName>
    </submittedName>
</protein>
<proteinExistence type="predicted"/>
<evidence type="ECO:0000313" key="2">
    <source>
        <dbReference type="Proteomes" id="UP000193411"/>
    </source>
</evidence>
<dbReference type="AlphaFoldDB" id="A0A1Y2HF23"/>
<keyword evidence="2" id="KW-1185">Reference proteome</keyword>
<sequence length="54" mass="6080">MLCGCGFCFLFPLLVAVDTTHLIVVVSFSIPFYLLILPPYCWMTPSCTPSLMDY</sequence>
<comment type="caution">
    <text evidence="1">The sequence shown here is derived from an EMBL/GenBank/DDBJ whole genome shotgun (WGS) entry which is preliminary data.</text>
</comment>
<dbReference type="EMBL" id="MCFL01000038">
    <property type="protein sequence ID" value="ORZ33145.1"/>
    <property type="molecule type" value="Genomic_DNA"/>
</dbReference>
<dbReference type="Proteomes" id="UP000193411">
    <property type="component" value="Unassembled WGS sequence"/>
</dbReference>
<reference evidence="1 2" key="1">
    <citation type="submission" date="2016-07" db="EMBL/GenBank/DDBJ databases">
        <title>Pervasive Adenine N6-methylation of Active Genes in Fungi.</title>
        <authorList>
            <consortium name="DOE Joint Genome Institute"/>
            <person name="Mondo S.J."/>
            <person name="Dannebaum R.O."/>
            <person name="Kuo R.C."/>
            <person name="Labutti K."/>
            <person name="Haridas S."/>
            <person name="Kuo A."/>
            <person name="Salamov A."/>
            <person name="Ahrendt S.R."/>
            <person name="Lipzen A."/>
            <person name="Sullivan W."/>
            <person name="Andreopoulos W.B."/>
            <person name="Clum A."/>
            <person name="Lindquist E."/>
            <person name="Daum C."/>
            <person name="Ramamoorthy G.K."/>
            <person name="Gryganskyi A."/>
            <person name="Culley D."/>
            <person name="Magnuson J.K."/>
            <person name="James T.Y."/>
            <person name="O'Malley M.A."/>
            <person name="Stajich J.E."/>
            <person name="Spatafora J.W."/>
            <person name="Visel A."/>
            <person name="Grigoriev I.V."/>
        </authorList>
    </citation>
    <scope>NUCLEOTIDE SEQUENCE [LARGE SCALE GENOMIC DNA]</scope>
    <source>
        <strain evidence="1 2">PL171</strain>
    </source>
</reference>